<proteinExistence type="predicted"/>
<dbReference type="RefSeq" id="WP_150061296.1">
    <property type="nucleotide sequence ID" value="NZ_JACHII010000005.1"/>
</dbReference>
<evidence type="ECO:0008006" key="4">
    <source>
        <dbReference type="Google" id="ProtNLM"/>
    </source>
</evidence>
<dbReference type="EMBL" id="VWPJ01000003">
    <property type="protein sequence ID" value="KAA5606695.1"/>
    <property type="molecule type" value="Genomic_DNA"/>
</dbReference>
<keyword evidence="3" id="KW-1185">Reference proteome</keyword>
<evidence type="ECO:0000313" key="3">
    <source>
        <dbReference type="Proteomes" id="UP000324065"/>
    </source>
</evidence>
<feature type="coiled-coil region" evidence="1">
    <location>
        <begin position="264"/>
        <end position="316"/>
    </location>
</feature>
<gene>
    <name evidence="2" type="ORF">F1188_05015</name>
</gene>
<dbReference type="AlphaFoldDB" id="A0A5M6IG96"/>
<evidence type="ECO:0000256" key="1">
    <source>
        <dbReference type="SAM" id="Coils"/>
    </source>
</evidence>
<dbReference type="Proteomes" id="UP000324065">
    <property type="component" value="Unassembled WGS sequence"/>
</dbReference>
<sequence length="366" mass="39717">MVNALTANVSSLLSTSNSSLMMTRIAERLYADMRQRTDAIDESYQARIDSVSARSGTVSGRLRDAEKVVKATENAKEQVTDIKGFLRDMKRIVAKAENNPAASELYSKQFNEKIQEINQTANRYSGDYNLIGRPNGATLLPEKKSIQVSDNGTNLTVQALYAGTSFNIVGTGADEGFYYKNNPTANVMYKVESLSEDDKRLSVVGHDGGRISGVTVGSDDTITFKVDDGPSGSGGTTFTGTLQKGGLELMPAWYYEELSTTDGIAAAKEAIRDAEANLRKVEFSVTTVKARAQPKLRSLQTEKQNLSDEISALARDQFTKIAEIEDATRAQYNAVESSLNNQSKALSGYQSILRGAASGTFLNTMS</sequence>
<comment type="caution">
    <text evidence="2">The sequence shown here is derived from an EMBL/GenBank/DDBJ whole genome shotgun (WGS) entry which is preliminary data.</text>
</comment>
<reference evidence="2 3" key="1">
    <citation type="submission" date="2019-09" db="EMBL/GenBank/DDBJ databases">
        <title>Genome sequence of Roseospira marina, one of the more divergent members of the non-sulfur purple photosynthetic bacterial family, the Rhodospirillaceae.</title>
        <authorList>
            <person name="Meyer T."/>
            <person name="Kyndt J."/>
        </authorList>
    </citation>
    <scope>NUCLEOTIDE SEQUENCE [LARGE SCALE GENOMIC DNA]</scope>
    <source>
        <strain evidence="2 3">DSM 15113</strain>
    </source>
</reference>
<name>A0A5M6IG96_9PROT</name>
<dbReference type="Gene3D" id="1.20.1330.10">
    <property type="entry name" value="f41 fragment of flagellin, N-terminal domain"/>
    <property type="match status" value="1"/>
</dbReference>
<keyword evidence="1" id="KW-0175">Coiled coil</keyword>
<dbReference type="OrthoDB" id="8479983at2"/>
<accession>A0A5M6IG96</accession>
<evidence type="ECO:0000313" key="2">
    <source>
        <dbReference type="EMBL" id="KAA5606695.1"/>
    </source>
</evidence>
<organism evidence="2 3">
    <name type="scientific">Roseospira marina</name>
    <dbReference type="NCBI Taxonomy" id="140057"/>
    <lineage>
        <taxon>Bacteria</taxon>
        <taxon>Pseudomonadati</taxon>
        <taxon>Pseudomonadota</taxon>
        <taxon>Alphaproteobacteria</taxon>
        <taxon>Rhodospirillales</taxon>
        <taxon>Rhodospirillaceae</taxon>
        <taxon>Roseospira</taxon>
    </lineage>
</organism>
<protein>
    <recommendedName>
        <fullName evidence="4">Flagellin</fullName>
    </recommendedName>
</protein>